<dbReference type="PROSITE" id="PS00211">
    <property type="entry name" value="ABC_TRANSPORTER_1"/>
    <property type="match status" value="1"/>
</dbReference>
<evidence type="ECO:0000313" key="7">
    <source>
        <dbReference type="Proteomes" id="UP000577707"/>
    </source>
</evidence>
<dbReference type="InterPro" id="IPR017871">
    <property type="entry name" value="ABC_transporter-like_CS"/>
</dbReference>
<evidence type="ECO:0000256" key="3">
    <source>
        <dbReference type="ARBA" id="ARBA00022840"/>
    </source>
</evidence>
<keyword evidence="7" id="KW-1185">Reference proteome</keyword>
<dbReference type="GO" id="GO:0005524">
    <property type="term" value="F:ATP binding"/>
    <property type="evidence" value="ECO:0007669"/>
    <property type="project" value="UniProtKB-KW"/>
</dbReference>
<evidence type="ECO:0000313" key="6">
    <source>
        <dbReference type="EMBL" id="MBB3089322.1"/>
    </source>
</evidence>
<evidence type="ECO:0000256" key="4">
    <source>
        <dbReference type="SAM" id="MobiDB-lite"/>
    </source>
</evidence>
<sequence length="308" mass="33519">MTDQTKTDTAQTGPAGLVGVSTEPGAKKPDPILVADSITRTFGGLTAVDVEHVEIQRGAITALIGPNGAGKTTFFNLLTGFDQPNTGSWSLEGKSLKGVAPYKVARLGMVRTFQLTKVLAKLTVIENMRLGATGQKGERIWAAPFKFLWGKQEDEVTNKADELLARFMLDKKREDFAGSLSGGQRKLLEMARALMVDPEVVMLDEPMAGVNPALKQSLLGHVKSLRDEGRTVLFVEHDMDMVRDISDWVIVMAQGKIVAEGTPESVMADQRVIDAYLGAHHDTDLSELDEARLEAEVEAEIAQEEDSK</sequence>
<dbReference type="PROSITE" id="PS50893">
    <property type="entry name" value="ABC_TRANSPORTER_2"/>
    <property type="match status" value="1"/>
</dbReference>
<dbReference type="Pfam" id="PF00005">
    <property type="entry name" value="ABC_tran"/>
    <property type="match status" value="1"/>
</dbReference>
<feature type="domain" description="ABC transporter" evidence="5">
    <location>
        <begin position="33"/>
        <end position="279"/>
    </location>
</feature>
<dbReference type="Proteomes" id="UP000577707">
    <property type="component" value="Unassembled WGS sequence"/>
</dbReference>
<dbReference type="Pfam" id="PF12399">
    <property type="entry name" value="BCA_ABC_TP_C"/>
    <property type="match status" value="1"/>
</dbReference>
<dbReference type="GO" id="GO:0005886">
    <property type="term" value="C:plasma membrane"/>
    <property type="evidence" value="ECO:0007669"/>
    <property type="project" value="TreeGrafter"/>
</dbReference>
<dbReference type="RefSeq" id="WP_229788328.1">
    <property type="nucleotide sequence ID" value="NZ_BMQT01000002.1"/>
</dbReference>
<dbReference type="AlphaFoldDB" id="A0A7W5F8U3"/>
<accession>A0A7W5F8U3</accession>
<name>A0A7W5F8U3_9ACTN</name>
<organism evidence="6 7">
    <name type="scientific">Nocardioides albus</name>
    <dbReference type="NCBI Taxonomy" id="1841"/>
    <lineage>
        <taxon>Bacteria</taxon>
        <taxon>Bacillati</taxon>
        <taxon>Actinomycetota</taxon>
        <taxon>Actinomycetes</taxon>
        <taxon>Propionibacteriales</taxon>
        <taxon>Nocardioidaceae</taxon>
        <taxon>Nocardioides</taxon>
    </lineage>
</organism>
<keyword evidence="1" id="KW-0813">Transport</keyword>
<comment type="caution">
    <text evidence="6">The sequence shown here is derived from an EMBL/GenBank/DDBJ whole genome shotgun (WGS) entry which is preliminary data.</text>
</comment>
<evidence type="ECO:0000259" key="5">
    <source>
        <dbReference type="PROSITE" id="PS50893"/>
    </source>
</evidence>
<evidence type="ECO:0000256" key="2">
    <source>
        <dbReference type="ARBA" id="ARBA00022741"/>
    </source>
</evidence>
<dbReference type="FunFam" id="3.40.50.300:FF:000421">
    <property type="entry name" value="Branched-chain amino acid ABC transporter ATP-binding protein"/>
    <property type="match status" value="1"/>
</dbReference>
<reference evidence="6 7" key="1">
    <citation type="submission" date="2020-08" db="EMBL/GenBank/DDBJ databases">
        <title>Genomic Encyclopedia of Type Strains, Phase III (KMG-III): the genomes of soil and plant-associated and newly described type strains.</title>
        <authorList>
            <person name="Whitman W."/>
        </authorList>
    </citation>
    <scope>NUCLEOTIDE SEQUENCE [LARGE SCALE GENOMIC DNA]</scope>
    <source>
        <strain evidence="6 7">CECT 3302</strain>
    </source>
</reference>
<dbReference type="SUPFAM" id="SSF52540">
    <property type="entry name" value="P-loop containing nucleoside triphosphate hydrolases"/>
    <property type="match status" value="1"/>
</dbReference>
<dbReference type="InterPro" id="IPR003593">
    <property type="entry name" value="AAA+_ATPase"/>
</dbReference>
<protein>
    <submittedName>
        <fullName evidence="6">Branched-chain amino acid transport system ATP-binding protein</fullName>
    </submittedName>
</protein>
<dbReference type="Gene3D" id="3.40.50.300">
    <property type="entry name" value="P-loop containing nucleotide triphosphate hydrolases"/>
    <property type="match status" value="1"/>
</dbReference>
<keyword evidence="3 6" id="KW-0067">ATP-binding</keyword>
<dbReference type="GO" id="GO:0016887">
    <property type="term" value="F:ATP hydrolysis activity"/>
    <property type="evidence" value="ECO:0007669"/>
    <property type="project" value="InterPro"/>
</dbReference>
<dbReference type="CDD" id="cd03219">
    <property type="entry name" value="ABC_Mj1267_LivG_branched"/>
    <property type="match status" value="1"/>
</dbReference>
<dbReference type="SMART" id="SM00382">
    <property type="entry name" value="AAA"/>
    <property type="match status" value="1"/>
</dbReference>
<dbReference type="PANTHER" id="PTHR45772:SF9">
    <property type="entry name" value="CONSERVED COMPONENT OF ABC TRANSPORTER FOR NATURAL AMINO ACIDS"/>
    <property type="match status" value="1"/>
</dbReference>
<gene>
    <name evidence="6" type="ORF">FHS12_002268</name>
</gene>
<dbReference type="EMBL" id="JACHXG010000004">
    <property type="protein sequence ID" value="MBB3089322.1"/>
    <property type="molecule type" value="Genomic_DNA"/>
</dbReference>
<dbReference type="InterPro" id="IPR051120">
    <property type="entry name" value="ABC_AA/LPS_Transport"/>
</dbReference>
<dbReference type="InterPro" id="IPR032823">
    <property type="entry name" value="BCA_ABC_TP_C"/>
</dbReference>
<evidence type="ECO:0000256" key="1">
    <source>
        <dbReference type="ARBA" id="ARBA00022448"/>
    </source>
</evidence>
<dbReference type="InterPro" id="IPR003439">
    <property type="entry name" value="ABC_transporter-like_ATP-bd"/>
</dbReference>
<feature type="region of interest" description="Disordered" evidence="4">
    <location>
        <begin position="1"/>
        <end position="24"/>
    </location>
</feature>
<dbReference type="PANTHER" id="PTHR45772">
    <property type="entry name" value="CONSERVED COMPONENT OF ABC TRANSPORTER FOR NATURAL AMINO ACIDS-RELATED"/>
    <property type="match status" value="1"/>
</dbReference>
<dbReference type="InterPro" id="IPR027417">
    <property type="entry name" value="P-loop_NTPase"/>
</dbReference>
<keyword evidence="2" id="KW-0547">Nucleotide-binding</keyword>
<feature type="compositionally biased region" description="Polar residues" evidence="4">
    <location>
        <begin position="1"/>
        <end position="12"/>
    </location>
</feature>
<proteinExistence type="predicted"/>